<sequence>MSHLSSRSATDHPLRTKESLGKNLQPLLRNILKKNMYSISEDSTITHSPAISPVKLRGKIKTPIPKTLNPYLPSNTEPSQWNGVIDLHDPLTTTPQRAKRFGYTRGGPSTPADDSSDDSFDGLPPGMSPPVLMSPTRLPKSAQKAVLGRAPTGQAAAGITKNLVQDIQSHRRGDSQHLFHGSSLARESSLESMMQRANMGITNIATTPGLRLRPKNRLHQSAEIGDIQSDFYESYNVDLAAHGL</sequence>
<dbReference type="Proteomes" id="UP001175227">
    <property type="component" value="Unassembled WGS sequence"/>
</dbReference>
<proteinExistence type="predicted"/>
<feature type="region of interest" description="Disordered" evidence="1">
    <location>
        <begin position="1"/>
        <end position="21"/>
    </location>
</feature>
<organism evidence="2 3">
    <name type="scientific">Armillaria novae-zelandiae</name>
    <dbReference type="NCBI Taxonomy" id="153914"/>
    <lineage>
        <taxon>Eukaryota</taxon>
        <taxon>Fungi</taxon>
        <taxon>Dikarya</taxon>
        <taxon>Basidiomycota</taxon>
        <taxon>Agaricomycotina</taxon>
        <taxon>Agaricomycetes</taxon>
        <taxon>Agaricomycetidae</taxon>
        <taxon>Agaricales</taxon>
        <taxon>Marasmiineae</taxon>
        <taxon>Physalacriaceae</taxon>
        <taxon>Armillaria</taxon>
    </lineage>
</organism>
<keyword evidence="3" id="KW-1185">Reference proteome</keyword>
<feature type="region of interest" description="Disordered" evidence="1">
    <location>
        <begin position="98"/>
        <end position="135"/>
    </location>
</feature>
<comment type="caution">
    <text evidence="2">The sequence shown here is derived from an EMBL/GenBank/DDBJ whole genome shotgun (WGS) entry which is preliminary data.</text>
</comment>
<accession>A0AA39PDP9</accession>
<gene>
    <name evidence="2" type="ORF">IW261DRAFT_1678050</name>
</gene>
<evidence type="ECO:0000313" key="2">
    <source>
        <dbReference type="EMBL" id="KAK0482327.1"/>
    </source>
</evidence>
<feature type="compositionally biased region" description="Basic and acidic residues" evidence="1">
    <location>
        <begin position="9"/>
        <end position="20"/>
    </location>
</feature>
<dbReference type="EMBL" id="JAUEPR010000007">
    <property type="protein sequence ID" value="KAK0482327.1"/>
    <property type="molecule type" value="Genomic_DNA"/>
</dbReference>
<evidence type="ECO:0000256" key="1">
    <source>
        <dbReference type="SAM" id="MobiDB-lite"/>
    </source>
</evidence>
<evidence type="ECO:0000313" key="3">
    <source>
        <dbReference type="Proteomes" id="UP001175227"/>
    </source>
</evidence>
<reference evidence="2" key="1">
    <citation type="submission" date="2023-06" db="EMBL/GenBank/DDBJ databases">
        <authorList>
            <consortium name="Lawrence Berkeley National Laboratory"/>
            <person name="Ahrendt S."/>
            <person name="Sahu N."/>
            <person name="Indic B."/>
            <person name="Wong-Bajracharya J."/>
            <person name="Merenyi Z."/>
            <person name="Ke H.-M."/>
            <person name="Monk M."/>
            <person name="Kocsube S."/>
            <person name="Drula E."/>
            <person name="Lipzen A."/>
            <person name="Balint B."/>
            <person name="Henrissat B."/>
            <person name="Andreopoulos B."/>
            <person name="Martin F.M."/>
            <person name="Harder C.B."/>
            <person name="Rigling D."/>
            <person name="Ford K.L."/>
            <person name="Foster G.D."/>
            <person name="Pangilinan J."/>
            <person name="Papanicolaou A."/>
            <person name="Barry K."/>
            <person name="LaButti K."/>
            <person name="Viragh M."/>
            <person name="Koriabine M."/>
            <person name="Yan M."/>
            <person name="Riley R."/>
            <person name="Champramary S."/>
            <person name="Plett K.L."/>
            <person name="Tsai I.J."/>
            <person name="Slot J."/>
            <person name="Sipos G."/>
            <person name="Plett J."/>
            <person name="Nagy L.G."/>
            <person name="Grigoriev I.V."/>
        </authorList>
    </citation>
    <scope>NUCLEOTIDE SEQUENCE</scope>
    <source>
        <strain evidence="2">ICMP 16352</strain>
    </source>
</reference>
<dbReference type="AlphaFoldDB" id="A0AA39PDP9"/>
<name>A0AA39PDP9_9AGAR</name>
<protein>
    <submittedName>
        <fullName evidence="2">Uncharacterized protein</fullName>
    </submittedName>
</protein>